<dbReference type="RefSeq" id="WP_056947563.1">
    <property type="nucleotide sequence ID" value="NZ_AZEE01000028.1"/>
</dbReference>
<comment type="cofactor">
    <cofactor evidence="1 13">
        <name>Mg(2+)</name>
        <dbReference type="ChEBI" id="CHEBI:18420"/>
    </cofactor>
</comment>
<dbReference type="SUPFAM" id="SSF63867">
    <property type="entry name" value="MoeA C-terminal domain-like"/>
    <property type="match status" value="1"/>
</dbReference>
<dbReference type="Gene3D" id="2.170.190.11">
    <property type="entry name" value="Molybdopterin biosynthesis moea protein, domain 3"/>
    <property type="match status" value="1"/>
</dbReference>
<dbReference type="Pfam" id="PF03454">
    <property type="entry name" value="MoeA_C"/>
    <property type="match status" value="1"/>
</dbReference>
<dbReference type="STRING" id="1423776.FD04_GL000730"/>
<dbReference type="Pfam" id="PF00994">
    <property type="entry name" value="MoCF_biosynth"/>
    <property type="match status" value="1"/>
</dbReference>
<dbReference type="EC" id="2.10.1.1" evidence="5 13"/>
<evidence type="ECO:0000259" key="14">
    <source>
        <dbReference type="SMART" id="SM00852"/>
    </source>
</evidence>
<evidence type="ECO:0000313" key="15">
    <source>
        <dbReference type="EMBL" id="KRK97760.1"/>
    </source>
</evidence>
<dbReference type="UniPathway" id="UPA00344"/>
<dbReference type="FunFam" id="3.40.980.10:FF:000004">
    <property type="entry name" value="Molybdopterin molybdenumtransferase"/>
    <property type="match status" value="1"/>
</dbReference>
<keyword evidence="16" id="KW-1185">Reference proteome</keyword>
<dbReference type="SUPFAM" id="SSF63882">
    <property type="entry name" value="MoeA N-terminal region -like"/>
    <property type="match status" value="1"/>
</dbReference>
<dbReference type="PANTHER" id="PTHR10192:SF5">
    <property type="entry name" value="GEPHYRIN"/>
    <property type="match status" value="1"/>
</dbReference>
<gene>
    <name evidence="15" type="ORF">FD04_GL000730</name>
</gene>
<dbReference type="InterPro" id="IPR005111">
    <property type="entry name" value="MoeA_C_domain_IV"/>
</dbReference>
<evidence type="ECO:0000256" key="1">
    <source>
        <dbReference type="ARBA" id="ARBA00001946"/>
    </source>
</evidence>
<dbReference type="InterPro" id="IPR036688">
    <property type="entry name" value="MoeA_C_domain_IV_sf"/>
</dbReference>
<evidence type="ECO:0000256" key="8">
    <source>
        <dbReference type="ARBA" id="ARBA00022679"/>
    </source>
</evidence>
<keyword evidence="7 13" id="KW-0500">Molybdenum</keyword>
<dbReference type="InterPro" id="IPR036135">
    <property type="entry name" value="MoeA_linker/N_sf"/>
</dbReference>
<dbReference type="CDD" id="cd00887">
    <property type="entry name" value="MoeA"/>
    <property type="match status" value="1"/>
</dbReference>
<comment type="catalytic activity">
    <reaction evidence="12">
        <text>adenylyl-molybdopterin + molybdate = Mo-molybdopterin + AMP + H(+)</text>
        <dbReference type="Rhea" id="RHEA:35047"/>
        <dbReference type="ChEBI" id="CHEBI:15378"/>
        <dbReference type="ChEBI" id="CHEBI:36264"/>
        <dbReference type="ChEBI" id="CHEBI:62727"/>
        <dbReference type="ChEBI" id="CHEBI:71302"/>
        <dbReference type="ChEBI" id="CHEBI:456215"/>
        <dbReference type="EC" id="2.10.1.1"/>
    </reaction>
</comment>
<name>A0A0R1LQF4_9LACO</name>
<evidence type="ECO:0000256" key="7">
    <source>
        <dbReference type="ARBA" id="ARBA00022505"/>
    </source>
</evidence>
<dbReference type="AlphaFoldDB" id="A0A0R1LQF4"/>
<comment type="pathway">
    <text evidence="3 13">Cofactor biosynthesis; molybdopterin biosynthesis.</text>
</comment>
<dbReference type="SMART" id="SM00852">
    <property type="entry name" value="MoCF_biosynth"/>
    <property type="match status" value="1"/>
</dbReference>
<feature type="domain" description="MoaB/Mog" evidence="14">
    <location>
        <begin position="183"/>
        <end position="320"/>
    </location>
</feature>
<comment type="similarity">
    <text evidence="4 13">Belongs to the MoeA family.</text>
</comment>
<dbReference type="InterPro" id="IPR038987">
    <property type="entry name" value="MoeA-like"/>
</dbReference>
<reference evidence="15 16" key="1">
    <citation type="journal article" date="2015" name="Genome Announc.">
        <title>Expanding the biotechnology potential of lactobacilli through comparative genomics of 213 strains and associated genera.</title>
        <authorList>
            <person name="Sun Z."/>
            <person name="Harris H.M."/>
            <person name="McCann A."/>
            <person name="Guo C."/>
            <person name="Argimon S."/>
            <person name="Zhang W."/>
            <person name="Yang X."/>
            <person name="Jeffery I.B."/>
            <person name="Cooney J.C."/>
            <person name="Kagawa T.F."/>
            <person name="Liu W."/>
            <person name="Song Y."/>
            <person name="Salvetti E."/>
            <person name="Wrobel A."/>
            <person name="Rasinkangas P."/>
            <person name="Parkhill J."/>
            <person name="Rea M.C."/>
            <person name="O'Sullivan O."/>
            <person name="Ritari J."/>
            <person name="Douillard F.P."/>
            <person name="Paul Ross R."/>
            <person name="Yang R."/>
            <person name="Briner A.E."/>
            <person name="Felis G.E."/>
            <person name="de Vos W.M."/>
            <person name="Barrangou R."/>
            <person name="Klaenhammer T.R."/>
            <person name="Caufield P.W."/>
            <person name="Cui Y."/>
            <person name="Zhang H."/>
            <person name="O'Toole P.W."/>
        </authorList>
    </citation>
    <scope>NUCLEOTIDE SEQUENCE [LARGE SCALE GENOMIC DNA]</scope>
    <source>
        <strain evidence="15 16">DSM 19909</strain>
    </source>
</reference>
<dbReference type="GO" id="GO:0061599">
    <property type="term" value="F:molybdopterin molybdotransferase activity"/>
    <property type="evidence" value="ECO:0007669"/>
    <property type="project" value="UniProtKB-UniRule"/>
</dbReference>
<dbReference type="Pfam" id="PF03453">
    <property type="entry name" value="MoeA_N"/>
    <property type="match status" value="1"/>
</dbReference>
<comment type="caution">
    <text evidence="15">The sequence shown here is derived from an EMBL/GenBank/DDBJ whole genome shotgun (WGS) entry which is preliminary data.</text>
</comment>
<dbReference type="Gene3D" id="3.90.105.10">
    <property type="entry name" value="Molybdopterin biosynthesis moea protein, domain 2"/>
    <property type="match status" value="1"/>
</dbReference>
<dbReference type="SUPFAM" id="SSF53218">
    <property type="entry name" value="Molybdenum cofactor biosynthesis proteins"/>
    <property type="match status" value="1"/>
</dbReference>
<keyword evidence="9 13" id="KW-0479">Metal-binding</keyword>
<organism evidence="15 16">
    <name type="scientific">Secundilactobacillus odoratitofui DSM 19909 = JCM 15043</name>
    <dbReference type="NCBI Taxonomy" id="1423776"/>
    <lineage>
        <taxon>Bacteria</taxon>
        <taxon>Bacillati</taxon>
        <taxon>Bacillota</taxon>
        <taxon>Bacilli</taxon>
        <taxon>Lactobacillales</taxon>
        <taxon>Lactobacillaceae</taxon>
        <taxon>Secundilactobacillus</taxon>
    </lineage>
</organism>
<evidence type="ECO:0000256" key="5">
    <source>
        <dbReference type="ARBA" id="ARBA00013269"/>
    </source>
</evidence>
<dbReference type="Gene3D" id="2.40.340.10">
    <property type="entry name" value="MoeA, C-terminal, domain IV"/>
    <property type="match status" value="1"/>
</dbReference>
<evidence type="ECO:0000256" key="2">
    <source>
        <dbReference type="ARBA" id="ARBA00002901"/>
    </source>
</evidence>
<dbReference type="NCBIfam" id="TIGR00177">
    <property type="entry name" value="molyb_syn"/>
    <property type="match status" value="1"/>
</dbReference>
<evidence type="ECO:0000256" key="6">
    <source>
        <dbReference type="ARBA" id="ARBA00021108"/>
    </source>
</evidence>
<evidence type="ECO:0000256" key="3">
    <source>
        <dbReference type="ARBA" id="ARBA00005046"/>
    </source>
</evidence>
<evidence type="ECO:0000256" key="9">
    <source>
        <dbReference type="ARBA" id="ARBA00022723"/>
    </source>
</evidence>
<proteinExistence type="inferred from homology"/>
<dbReference type="InterPro" id="IPR005110">
    <property type="entry name" value="MoeA_linker/N"/>
</dbReference>
<keyword evidence="11 13" id="KW-0501">Molybdenum cofactor biosynthesis</keyword>
<evidence type="ECO:0000256" key="13">
    <source>
        <dbReference type="RuleBase" id="RU365090"/>
    </source>
</evidence>
<evidence type="ECO:0000256" key="12">
    <source>
        <dbReference type="ARBA" id="ARBA00047317"/>
    </source>
</evidence>
<dbReference type="EMBL" id="AZEE01000028">
    <property type="protein sequence ID" value="KRK97760.1"/>
    <property type="molecule type" value="Genomic_DNA"/>
</dbReference>
<evidence type="ECO:0000256" key="4">
    <source>
        <dbReference type="ARBA" id="ARBA00010763"/>
    </source>
</evidence>
<comment type="function">
    <text evidence="2 13">Catalyzes the insertion of molybdate into adenylated molybdopterin with the concomitant release of AMP.</text>
</comment>
<dbReference type="PANTHER" id="PTHR10192">
    <property type="entry name" value="MOLYBDOPTERIN BIOSYNTHESIS PROTEIN"/>
    <property type="match status" value="1"/>
</dbReference>
<evidence type="ECO:0000256" key="11">
    <source>
        <dbReference type="ARBA" id="ARBA00023150"/>
    </source>
</evidence>
<dbReference type="OrthoDB" id="9804758at2"/>
<dbReference type="Proteomes" id="UP000051160">
    <property type="component" value="Unassembled WGS sequence"/>
</dbReference>
<protein>
    <recommendedName>
        <fullName evidence="6 13">Molybdopterin molybdenumtransferase</fullName>
        <ecNumber evidence="5 13">2.10.1.1</ecNumber>
    </recommendedName>
</protein>
<dbReference type="GO" id="GO:0006777">
    <property type="term" value="P:Mo-molybdopterin cofactor biosynthetic process"/>
    <property type="evidence" value="ECO:0007669"/>
    <property type="project" value="UniProtKB-UniRule"/>
</dbReference>
<dbReference type="InterPro" id="IPR001453">
    <property type="entry name" value="MoaB/Mog_dom"/>
</dbReference>
<evidence type="ECO:0000256" key="10">
    <source>
        <dbReference type="ARBA" id="ARBA00022842"/>
    </source>
</evidence>
<keyword evidence="8 13" id="KW-0808">Transferase</keyword>
<dbReference type="Gene3D" id="3.40.980.10">
    <property type="entry name" value="MoaB/Mog-like domain"/>
    <property type="match status" value="1"/>
</dbReference>
<dbReference type="GO" id="GO:0005829">
    <property type="term" value="C:cytosol"/>
    <property type="evidence" value="ECO:0007669"/>
    <property type="project" value="TreeGrafter"/>
</dbReference>
<dbReference type="PATRIC" id="fig|1423776.4.peg.735"/>
<dbReference type="GO" id="GO:0046872">
    <property type="term" value="F:metal ion binding"/>
    <property type="evidence" value="ECO:0007669"/>
    <property type="project" value="UniProtKB-UniRule"/>
</dbReference>
<dbReference type="InterPro" id="IPR036425">
    <property type="entry name" value="MoaB/Mog-like_dom_sf"/>
</dbReference>
<sequence length="406" mass="44030">MLTRRYPISIDEAQAKLNALSVTTDTETISVDEANHRVLAQAVVAPYAYPHFRRSGYDGYAIRAEDDQNYPKVFKVVGNIPAGATFDGPLGENETARIMTGAFVPENAGKVIMLEQTREIEDDPDHVKMLVTEKHSNITEVGTEFAEGAQLIAKDTELNPGGLAILAAFGIQNVTVYKRPSVAIITTGTELMQPDEPLQAGKIYNSNGPMIKQLVTEAGGEVTSYEQLIDDTDLLKAALKKAIAENDMVITDGAVSVGDFDFVADAARNADNLLFNKLKMRPGSVTTAFVQDNTIVMALSGNPGACFTGFYLYVEPLLRRFTNQASRVRKTTATLAAAYHKTNGYDRVLRSTVEFAATGLKVYPNGSDQSGALGNLQTTTCLVKIPHSTEPIALNAEVTTWLLPFK</sequence>
<accession>A0A0R1LQF4</accession>
<evidence type="ECO:0000313" key="16">
    <source>
        <dbReference type="Proteomes" id="UP000051160"/>
    </source>
</evidence>
<keyword evidence="10 13" id="KW-0460">Magnesium</keyword>